<name>A0A7F5R1T9_AGRPL</name>
<evidence type="ECO:0000256" key="5">
    <source>
        <dbReference type="PROSITE-ProRule" id="PRU00042"/>
    </source>
</evidence>
<accession>A0A7F5R1T9</accession>
<proteinExistence type="predicted"/>
<dbReference type="RefSeq" id="XP_025828839.1">
    <property type="nucleotide sequence ID" value="XM_025973054.1"/>
</dbReference>
<protein>
    <submittedName>
        <fullName evidence="8">Zinc finger protein 567-like</fullName>
    </submittedName>
</protein>
<keyword evidence="4" id="KW-0862">Zinc</keyword>
<dbReference type="Proteomes" id="UP000192223">
    <property type="component" value="Unplaced"/>
</dbReference>
<organism evidence="7 8">
    <name type="scientific">Agrilus planipennis</name>
    <name type="common">Emerald ash borer</name>
    <name type="synonym">Agrilus marcopoli</name>
    <dbReference type="NCBI Taxonomy" id="224129"/>
    <lineage>
        <taxon>Eukaryota</taxon>
        <taxon>Metazoa</taxon>
        <taxon>Ecdysozoa</taxon>
        <taxon>Arthropoda</taxon>
        <taxon>Hexapoda</taxon>
        <taxon>Insecta</taxon>
        <taxon>Pterygota</taxon>
        <taxon>Neoptera</taxon>
        <taxon>Endopterygota</taxon>
        <taxon>Coleoptera</taxon>
        <taxon>Polyphaga</taxon>
        <taxon>Elateriformia</taxon>
        <taxon>Buprestoidea</taxon>
        <taxon>Buprestidae</taxon>
        <taxon>Agrilinae</taxon>
        <taxon>Agrilus</taxon>
    </lineage>
</organism>
<dbReference type="InterPro" id="IPR036236">
    <property type="entry name" value="Znf_C2H2_sf"/>
</dbReference>
<dbReference type="InParanoid" id="A0A7F5R1T9"/>
<evidence type="ECO:0000313" key="8">
    <source>
        <dbReference type="RefSeq" id="XP_025828839.1"/>
    </source>
</evidence>
<dbReference type="PROSITE" id="PS50157">
    <property type="entry name" value="ZINC_FINGER_C2H2_2"/>
    <property type="match status" value="2"/>
</dbReference>
<reference evidence="8" key="1">
    <citation type="submission" date="2025-08" db="UniProtKB">
        <authorList>
            <consortium name="RefSeq"/>
        </authorList>
    </citation>
    <scope>IDENTIFICATION</scope>
    <source>
        <tissue evidence="8">Entire body</tissue>
    </source>
</reference>
<feature type="domain" description="C2H2-type" evidence="6">
    <location>
        <begin position="83"/>
        <end position="110"/>
    </location>
</feature>
<dbReference type="GO" id="GO:0003712">
    <property type="term" value="F:transcription coregulator activity"/>
    <property type="evidence" value="ECO:0007669"/>
    <property type="project" value="TreeGrafter"/>
</dbReference>
<dbReference type="AlphaFoldDB" id="A0A7F5R1T9"/>
<dbReference type="GO" id="GO:0005634">
    <property type="term" value="C:nucleus"/>
    <property type="evidence" value="ECO:0007669"/>
    <property type="project" value="TreeGrafter"/>
</dbReference>
<evidence type="ECO:0000256" key="3">
    <source>
        <dbReference type="ARBA" id="ARBA00022771"/>
    </source>
</evidence>
<dbReference type="InterPro" id="IPR051061">
    <property type="entry name" value="Zinc_finger_trans_reg"/>
</dbReference>
<keyword evidence="7" id="KW-1185">Reference proteome</keyword>
<dbReference type="PROSITE" id="PS00028">
    <property type="entry name" value="ZINC_FINGER_C2H2_1"/>
    <property type="match status" value="1"/>
</dbReference>
<feature type="non-terminal residue" evidence="8">
    <location>
        <position position="1"/>
    </location>
</feature>
<dbReference type="OrthoDB" id="6675812at2759"/>
<dbReference type="GO" id="GO:0008270">
    <property type="term" value="F:zinc ion binding"/>
    <property type="evidence" value="ECO:0007669"/>
    <property type="project" value="UniProtKB-KW"/>
</dbReference>
<dbReference type="PANTHER" id="PTHR46179:SF11">
    <property type="entry name" value="E3 UBIQUITIN-PROTEIN LIGASE ZFP91"/>
    <property type="match status" value="1"/>
</dbReference>
<dbReference type="SUPFAM" id="SSF57667">
    <property type="entry name" value="beta-beta-alpha zinc fingers"/>
    <property type="match status" value="2"/>
</dbReference>
<dbReference type="KEGG" id="apln:112904021"/>
<sequence>SNFFLIGPCSFRCHQCRKTYKYRRNLLKHINYECGIEPKFACPYCTYKAKQKITLRSHMINRHGNDLVKIFIYIIYVAGERNYYCGQCGRSYKRAKHLYRHRKFECGKEPTFACEFPGCTFKCKRKDNLKLHQKTHWSPAKRNFVWNNCIKLL</sequence>
<keyword evidence="1" id="KW-0479">Metal-binding</keyword>
<evidence type="ECO:0000313" key="7">
    <source>
        <dbReference type="Proteomes" id="UP000192223"/>
    </source>
</evidence>
<dbReference type="Gene3D" id="3.30.160.60">
    <property type="entry name" value="Classic Zinc Finger"/>
    <property type="match status" value="2"/>
</dbReference>
<evidence type="ECO:0000256" key="4">
    <source>
        <dbReference type="ARBA" id="ARBA00022833"/>
    </source>
</evidence>
<dbReference type="InterPro" id="IPR013087">
    <property type="entry name" value="Znf_C2H2_type"/>
</dbReference>
<dbReference type="GO" id="GO:0006357">
    <property type="term" value="P:regulation of transcription by RNA polymerase II"/>
    <property type="evidence" value="ECO:0007669"/>
    <property type="project" value="TreeGrafter"/>
</dbReference>
<evidence type="ECO:0000256" key="2">
    <source>
        <dbReference type="ARBA" id="ARBA00022737"/>
    </source>
</evidence>
<feature type="domain" description="C2H2-type" evidence="6">
    <location>
        <begin position="11"/>
        <end position="38"/>
    </location>
</feature>
<keyword evidence="2" id="KW-0677">Repeat</keyword>
<evidence type="ECO:0000256" key="1">
    <source>
        <dbReference type="ARBA" id="ARBA00022723"/>
    </source>
</evidence>
<dbReference type="SMART" id="SM00355">
    <property type="entry name" value="ZnF_C2H2"/>
    <property type="match status" value="4"/>
</dbReference>
<dbReference type="Pfam" id="PF00096">
    <property type="entry name" value="zf-C2H2"/>
    <property type="match status" value="3"/>
</dbReference>
<gene>
    <name evidence="8" type="primary">LOC112904021</name>
</gene>
<keyword evidence="3 5" id="KW-0863">Zinc-finger</keyword>
<dbReference type="PANTHER" id="PTHR46179">
    <property type="entry name" value="ZINC FINGER PROTEIN"/>
    <property type="match status" value="1"/>
</dbReference>
<evidence type="ECO:0000259" key="6">
    <source>
        <dbReference type="PROSITE" id="PS50157"/>
    </source>
</evidence>
<dbReference type="FunFam" id="3.30.160.60:FF:000100">
    <property type="entry name" value="Zinc finger 45-like"/>
    <property type="match status" value="1"/>
</dbReference>
<dbReference type="GeneID" id="112904021"/>